<dbReference type="Pfam" id="PF07731">
    <property type="entry name" value="Cu-oxidase_2"/>
    <property type="match status" value="1"/>
</dbReference>
<comment type="subcellular location">
    <subcellularLocation>
        <location evidence="2 14">Secreted</location>
        <location evidence="2 14">Extracellular space</location>
        <location evidence="2 14">Apoplast</location>
    </subcellularLocation>
</comment>
<keyword evidence="11" id="KW-0325">Glycoprotein</keyword>
<dbReference type="InterPro" id="IPR045087">
    <property type="entry name" value="Cu-oxidase_fam"/>
</dbReference>
<evidence type="ECO:0000259" key="15">
    <source>
        <dbReference type="Pfam" id="PF00394"/>
    </source>
</evidence>
<evidence type="ECO:0000313" key="21">
    <source>
        <dbReference type="Proteomes" id="UP000583929"/>
    </source>
</evidence>
<dbReference type="Pfam" id="PF13432">
    <property type="entry name" value="TPR_16"/>
    <property type="match status" value="1"/>
</dbReference>
<dbReference type="InterPro" id="IPR001117">
    <property type="entry name" value="Cu-oxidase_2nd"/>
</dbReference>
<evidence type="ECO:0000256" key="9">
    <source>
        <dbReference type="ARBA" id="ARBA00023002"/>
    </source>
</evidence>
<dbReference type="InterPro" id="IPR019183">
    <property type="entry name" value="NAA25_NatB_aux_su"/>
</dbReference>
<keyword evidence="5 14" id="KW-0052">Apoplast</keyword>
<evidence type="ECO:0000313" key="18">
    <source>
        <dbReference type="EMBL" id="KAF4375636.1"/>
    </source>
</evidence>
<keyword evidence="12 14" id="KW-0439">Lignin degradation</keyword>
<dbReference type="InterPro" id="IPR002355">
    <property type="entry name" value="Cu_oxidase_Cu_BS"/>
</dbReference>
<dbReference type="Proteomes" id="UP000583929">
    <property type="component" value="Unassembled WGS sequence"/>
</dbReference>
<dbReference type="SUPFAM" id="SSF48452">
    <property type="entry name" value="TPR-like"/>
    <property type="match status" value="1"/>
</dbReference>
<evidence type="ECO:0000259" key="16">
    <source>
        <dbReference type="Pfam" id="PF07731"/>
    </source>
</evidence>
<sequence>MCFKKTFIVEPESERVLSSKIINATVNTLSSSFKNPKSNPSFQPWESLMASKFGLAGGIPERRVRPIWDAVDSRQYKNALKLATALLTKNPNSPYALALKALILERMGKAEEALSVCLNAKELLYKNDSMLMDDLTLSTLQIVFQRLDHLDLATGCYEHACGKFPNNLELMMGLFNCYVREYSFVKQQQTAIKMYKLAGEERFMLWAVCSIQLQVFCGNGGEKLLVLAEGLIKKHVASHSLHEPEALMVYISILEQQAKYGDALEILTGDLGSLLMIEVDKLRIQGRLLARAGDYSAAADIFQKILELSPDDWECFIHYLGCLLEDDSYWSNQALNDQIHPSKSVDYKILHLEDEAFDSQISKASAFVQKLQADSDENIVRCPYLANIEIERRKHLQGKGDNDKLIELLMQYFVRFGHLACSPTDVESFLDVLSPDKKMEFLNKLKRSFDCITSVPTKMLGQSITLFKIQELAGNMFDLSVPEFLLLLLCGDNDLDSQESMYGEELLSMVCNVLIQLFWRTRNVGYFIEAIMVLEFGLNIRRYVWQYKILLLHLYSHWGAISLAHERYKLLDVKNILTETVSHHILPQMLVSPLWVDLSNLLQDYLKFMDDYFRESADLTFLAYRHRNYSKVIEFVQFKERLQHSNQYLVARVEASILQLKQNTDNLDEEEVVLESLQCGAHFLELSNEIGSKSLTFNEDMQARPWWVPTTEKNYLLGPYEGVSYCPKENSTKEREGSVRRAVERKSLLPRMIYLSIRSASASLKDNIEVNGSISGSKSSSELKILLERYAKMLGFSLGDAIEVVLGVSGGQKSFEVFGSDFIDWLNFAVFLNSWNLGSHELGRADGDGCQPQTWQIVDSLLEKYILENMNMTEFSITSPWSNLSVLSQLVTEPFAWHSLVIQSCVRSSLPSGKKKKKTGPSHLPTLSHTRDSVLSLCGTLEKLMERLREQFNKPEDEILESFLSCLQKKGQEGPGQVFHILETLVSSTNDIDYGDRISQALKSWNRVDMARKIVTGKCRVLAEFLRIYSILCSSVAPLGALFVSTYDAFISSHLKNKVSSTEDVEEIELVFMLLLYIESSLDSWCVSASKAMEAFKLSLKPWSSCFSLGIFVLFALLACFADAETHYHQFVFMLCNLLYFRHGIRQLQNPWADGPESVTQCAIQPGAAYTYRFTIIDQEGTLWWHAHSRWLRATVYGALIIYPKLGSPYPFPTPKKEFPILLGEWWDRNPMDVLRQAQFTGGAPNVSDAYTMNGQPGDLYACSSKETVRIPVDTKETILLRVINSALNQELFFAVANHQLTVVAADAMYTKPFNTRVIMIGPGQTTDVLLTADQTPAHYYLAARAYQTAMNAAFDNTTTTAILEYKAASCKKGNSTPRPILPQLPAFNDTATARAFTTGLRSPSKADVPTKIDVSLYFTVGLGLNNCSNPNSPRCQGPNGTRFAASMNNVSFVFPRRTSLMQAYYQGIPGVFTTDFPPVPPVQFDYTGNVPRGLWQPSTGTKLYKLKYGSSVQIVLQDTSIVTTEDHPMHLHGYHFYVVGSGFGNFNPQSDPANFNLFDPAQRNTVGTPPGGWVAIRFVADNPGIWLMHCHLDAHLSLGLAMAFLVENGSGRLQSVIPPPADLPRC</sequence>
<evidence type="ECO:0000256" key="8">
    <source>
        <dbReference type="ARBA" id="ARBA00022737"/>
    </source>
</evidence>
<evidence type="ECO:0000256" key="13">
    <source>
        <dbReference type="PROSITE-ProRule" id="PRU00339"/>
    </source>
</evidence>
<dbReference type="Proteomes" id="UP000525078">
    <property type="component" value="Unassembled WGS sequence"/>
</dbReference>
<dbReference type="InterPro" id="IPR034285">
    <property type="entry name" value="CuRO_2_LCC"/>
</dbReference>
<dbReference type="Pfam" id="PF00394">
    <property type="entry name" value="Cu-oxidase"/>
    <property type="match status" value="1"/>
</dbReference>
<keyword evidence="9 14" id="KW-0560">Oxidoreductase</keyword>
<keyword evidence="6 14" id="KW-0964">Secreted</keyword>
<dbReference type="GO" id="GO:0046274">
    <property type="term" value="P:lignin catabolic process"/>
    <property type="evidence" value="ECO:0007669"/>
    <property type="project" value="UniProtKB-KW"/>
</dbReference>
<accession>A0A7J6FY16</accession>
<dbReference type="SMART" id="SM00028">
    <property type="entry name" value="TPR"/>
    <property type="match status" value="2"/>
</dbReference>
<evidence type="ECO:0000256" key="5">
    <source>
        <dbReference type="ARBA" id="ARBA00022523"/>
    </source>
</evidence>
<evidence type="ECO:0000256" key="11">
    <source>
        <dbReference type="ARBA" id="ARBA00023180"/>
    </source>
</evidence>
<dbReference type="InterPro" id="IPR011707">
    <property type="entry name" value="Cu-oxidase-like_N"/>
</dbReference>
<dbReference type="InterPro" id="IPR017761">
    <property type="entry name" value="Laccase"/>
</dbReference>
<evidence type="ECO:0000256" key="4">
    <source>
        <dbReference type="ARBA" id="ARBA00012297"/>
    </source>
</evidence>
<evidence type="ECO:0000256" key="1">
    <source>
        <dbReference type="ARBA" id="ARBA00000349"/>
    </source>
</evidence>
<protein>
    <recommendedName>
        <fullName evidence="4 14">Laccase</fullName>
        <ecNumber evidence="4 14">1.10.3.2</ecNumber>
    </recommendedName>
    <alternativeName>
        <fullName evidence="14">Benzenediol:oxygen oxidoreductase</fullName>
    </alternativeName>
    <alternativeName>
        <fullName evidence="14">Diphenol oxidase</fullName>
    </alternativeName>
    <alternativeName>
        <fullName evidence="14">Urishiol oxidase</fullName>
    </alternativeName>
</protein>
<feature type="domain" description="Plastocyanin-like" evidence="15">
    <location>
        <begin position="1218"/>
        <end position="1368"/>
    </location>
</feature>
<keyword evidence="8 14" id="KW-0677">Repeat</keyword>
<dbReference type="EC" id="1.10.3.2" evidence="4 14"/>
<evidence type="ECO:0000256" key="6">
    <source>
        <dbReference type="ARBA" id="ARBA00022525"/>
    </source>
</evidence>
<keyword evidence="7 14" id="KW-0479">Metal-binding</keyword>
<evidence type="ECO:0000256" key="7">
    <source>
        <dbReference type="ARBA" id="ARBA00022723"/>
    </source>
</evidence>
<dbReference type="FunFam" id="1.25.40.1040:FF:000007">
    <property type="entry name" value="N-alpha-acetyltransferase 25, NatB auxiliary subunit"/>
    <property type="match status" value="1"/>
</dbReference>
<evidence type="ECO:0000256" key="10">
    <source>
        <dbReference type="ARBA" id="ARBA00023008"/>
    </source>
</evidence>
<comment type="cofactor">
    <cofactor evidence="14">
        <name>Cu cation</name>
        <dbReference type="ChEBI" id="CHEBI:23378"/>
    </cofactor>
    <text evidence="14">Binds 4 Cu cations per monomer.</text>
</comment>
<dbReference type="GO" id="GO:0005507">
    <property type="term" value="F:copper ion binding"/>
    <property type="evidence" value="ECO:0007669"/>
    <property type="project" value="InterPro"/>
</dbReference>
<dbReference type="PROSITE" id="PS00080">
    <property type="entry name" value="MULTICOPPER_OXIDASE2"/>
    <property type="match status" value="1"/>
</dbReference>
<comment type="function">
    <text evidence="14">Lignin degradation and detoxification of lignin-derived products.</text>
</comment>
<feature type="domain" description="Plastocyanin-like" evidence="17">
    <location>
        <begin position="1143"/>
        <end position="1205"/>
    </location>
</feature>
<dbReference type="EMBL" id="JAATIP010000038">
    <property type="protein sequence ID" value="KAF4387486.1"/>
    <property type="molecule type" value="Genomic_DNA"/>
</dbReference>
<dbReference type="InterPro" id="IPR011706">
    <property type="entry name" value="Cu-oxidase_C"/>
</dbReference>
<name>A0A7J6FY16_CANSA</name>
<dbReference type="CDD" id="cd13897">
    <property type="entry name" value="CuRO_3_LCC_plant"/>
    <property type="match status" value="1"/>
</dbReference>
<dbReference type="Gene3D" id="2.60.40.420">
    <property type="entry name" value="Cupredoxins - blue copper proteins"/>
    <property type="match status" value="3"/>
</dbReference>
<comment type="caution">
    <text evidence="18">The sequence shown here is derived from an EMBL/GenBank/DDBJ whole genome shotgun (WGS) entry which is preliminary data.</text>
</comment>
<comment type="similarity">
    <text evidence="3 14">Belongs to the multicopper oxidase family.</text>
</comment>
<gene>
    <name evidence="19" type="ORF">F8388_011634</name>
    <name evidence="18" type="ORF">G4B88_015171</name>
</gene>
<evidence type="ECO:0000313" key="20">
    <source>
        <dbReference type="Proteomes" id="UP000525078"/>
    </source>
</evidence>
<dbReference type="PANTHER" id="PTHR11709">
    <property type="entry name" value="MULTI-COPPER OXIDASE"/>
    <property type="match status" value="1"/>
</dbReference>
<reference evidence="20 21" key="1">
    <citation type="journal article" date="2020" name="bioRxiv">
        <title>Sequence and annotation of 42 cannabis genomes reveals extensive copy number variation in cannabinoid synthesis and pathogen resistance genes.</title>
        <authorList>
            <person name="Mckernan K.J."/>
            <person name="Helbert Y."/>
            <person name="Kane L.T."/>
            <person name="Ebling H."/>
            <person name="Zhang L."/>
            <person name="Liu B."/>
            <person name="Eaton Z."/>
            <person name="Mclaughlin S."/>
            <person name="Kingan S."/>
            <person name="Baybayan P."/>
            <person name="Concepcion G."/>
            <person name="Jordan M."/>
            <person name="Riva A."/>
            <person name="Barbazuk W."/>
            <person name="Harkins T."/>
        </authorList>
    </citation>
    <scope>NUCLEOTIDE SEQUENCE [LARGE SCALE GENOMIC DNA]</scope>
    <source>
        <strain evidence="20 21">cv. Jamaican Lion 4</strain>
        <strain evidence="18">Father</strain>
        <strain evidence="19">Mother</strain>
        <tissue evidence="18">Leaf</tissue>
    </source>
</reference>
<dbReference type="PROSITE" id="PS50005">
    <property type="entry name" value="TPR"/>
    <property type="match status" value="1"/>
</dbReference>
<evidence type="ECO:0000313" key="19">
    <source>
        <dbReference type="EMBL" id="KAF4387486.1"/>
    </source>
</evidence>
<dbReference type="Pfam" id="PF09797">
    <property type="entry name" value="NatB_MDM20"/>
    <property type="match status" value="1"/>
</dbReference>
<dbReference type="EMBL" id="JAATIQ010000161">
    <property type="protein sequence ID" value="KAF4375636.1"/>
    <property type="molecule type" value="Genomic_DNA"/>
</dbReference>
<dbReference type="InterPro" id="IPR011990">
    <property type="entry name" value="TPR-like_helical_dom_sf"/>
</dbReference>
<dbReference type="InterPro" id="IPR019734">
    <property type="entry name" value="TPR_rpt"/>
</dbReference>
<evidence type="ECO:0000256" key="3">
    <source>
        <dbReference type="ARBA" id="ARBA00010609"/>
    </source>
</evidence>
<evidence type="ECO:0000259" key="17">
    <source>
        <dbReference type="Pfam" id="PF07732"/>
    </source>
</evidence>
<keyword evidence="10 14" id="KW-0186">Copper</keyword>
<dbReference type="Pfam" id="PF07732">
    <property type="entry name" value="Cu-oxidase_3"/>
    <property type="match status" value="1"/>
</dbReference>
<dbReference type="InterPro" id="IPR008972">
    <property type="entry name" value="Cupredoxin"/>
</dbReference>
<dbReference type="FunFam" id="2.60.40.420:FF:000049">
    <property type="entry name" value="Laccase"/>
    <property type="match status" value="1"/>
</dbReference>
<keyword evidence="13" id="KW-0802">TPR repeat</keyword>
<comment type="catalytic activity">
    <reaction evidence="1 14">
        <text>4 hydroquinone + O2 = 4 benzosemiquinone + 2 H2O</text>
        <dbReference type="Rhea" id="RHEA:11276"/>
        <dbReference type="ChEBI" id="CHEBI:15377"/>
        <dbReference type="ChEBI" id="CHEBI:15379"/>
        <dbReference type="ChEBI" id="CHEBI:17594"/>
        <dbReference type="ChEBI" id="CHEBI:17977"/>
        <dbReference type="EC" id="1.10.3.2"/>
    </reaction>
</comment>
<keyword evidence="21" id="KW-1185">Reference proteome</keyword>
<dbReference type="GO" id="GO:0048046">
    <property type="term" value="C:apoplast"/>
    <property type="evidence" value="ECO:0007669"/>
    <property type="project" value="UniProtKB-SubCell"/>
</dbReference>
<evidence type="ECO:0000256" key="12">
    <source>
        <dbReference type="ARBA" id="ARBA00023185"/>
    </source>
</evidence>
<dbReference type="GO" id="GO:0052716">
    <property type="term" value="F:hydroquinone:oxygen oxidoreductase activity"/>
    <property type="evidence" value="ECO:0007669"/>
    <property type="project" value="UniProtKB-EC"/>
</dbReference>
<dbReference type="Gene3D" id="1.25.40.1040">
    <property type="match status" value="1"/>
</dbReference>
<feature type="repeat" description="TPR" evidence="13">
    <location>
        <begin position="279"/>
        <end position="312"/>
    </location>
</feature>
<evidence type="ECO:0000256" key="14">
    <source>
        <dbReference type="RuleBase" id="RU361119"/>
    </source>
</evidence>
<dbReference type="SUPFAM" id="SSF49503">
    <property type="entry name" value="Cupredoxins"/>
    <property type="match status" value="3"/>
</dbReference>
<dbReference type="CDD" id="cd13875">
    <property type="entry name" value="CuRO_2_LCC_plant"/>
    <property type="match status" value="1"/>
</dbReference>
<evidence type="ECO:0000256" key="2">
    <source>
        <dbReference type="ARBA" id="ARBA00004271"/>
    </source>
</evidence>
<proteinExistence type="inferred from homology"/>
<organism evidence="18 21">
    <name type="scientific">Cannabis sativa</name>
    <name type="common">Hemp</name>
    <name type="synonym">Marijuana</name>
    <dbReference type="NCBI Taxonomy" id="3483"/>
    <lineage>
        <taxon>Eukaryota</taxon>
        <taxon>Viridiplantae</taxon>
        <taxon>Streptophyta</taxon>
        <taxon>Embryophyta</taxon>
        <taxon>Tracheophyta</taxon>
        <taxon>Spermatophyta</taxon>
        <taxon>Magnoliopsida</taxon>
        <taxon>eudicotyledons</taxon>
        <taxon>Gunneridae</taxon>
        <taxon>Pentapetalae</taxon>
        <taxon>rosids</taxon>
        <taxon>fabids</taxon>
        <taxon>Rosales</taxon>
        <taxon>Cannabaceae</taxon>
        <taxon>Cannabis</taxon>
    </lineage>
</organism>
<dbReference type="NCBIfam" id="TIGR03389">
    <property type="entry name" value="laccase"/>
    <property type="match status" value="1"/>
</dbReference>
<dbReference type="PANTHER" id="PTHR11709:SF68">
    <property type="entry name" value="LACCASE-13"/>
    <property type="match status" value="1"/>
</dbReference>
<dbReference type="InterPro" id="IPR034289">
    <property type="entry name" value="CuRO_3_LCC"/>
</dbReference>
<feature type="domain" description="Plastocyanin-like" evidence="16">
    <location>
        <begin position="1476"/>
        <end position="1610"/>
    </location>
</feature>